<protein>
    <recommendedName>
        <fullName evidence="8">Sphingomyelin phosphodiesterase 4</fullName>
    </recommendedName>
</protein>
<organism evidence="6 7">
    <name type="scientific">Nematostella vectensis</name>
    <name type="common">Starlet sea anemone</name>
    <dbReference type="NCBI Taxonomy" id="45351"/>
    <lineage>
        <taxon>Eukaryota</taxon>
        <taxon>Metazoa</taxon>
        <taxon>Cnidaria</taxon>
        <taxon>Anthozoa</taxon>
        <taxon>Hexacorallia</taxon>
        <taxon>Actiniaria</taxon>
        <taxon>Edwardsiidae</taxon>
        <taxon>Nematostella</taxon>
    </lineage>
</organism>
<evidence type="ECO:0008006" key="8">
    <source>
        <dbReference type="Google" id="ProtNLM"/>
    </source>
</evidence>
<dbReference type="eggNOG" id="KOG4396">
    <property type="taxonomic scope" value="Eukaryota"/>
</dbReference>
<comment type="subcellular location">
    <subcellularLocation>
        <location evidence="1">Membrane</location>
        <topology evidence="1">Single-pass membrane protein</topology>
    </subcellularLocation>
</comment>
<dbReference type="GO" id="GO:0050290">
    <property type="term" value="F:sphingomyelin phosphodiesterase D activity"/>
    <property type="evidence" value="ECO:0000318"/>
    <property type="project" value="GO_Central"/>
</dbReference>
<evidence type="ECO:0000256" key="5">
    <source>
        <dbReference type="SAM" id="Phobius"/>
    </source>
</evidence>
<evidence type="ECO:0000256" key="1">
    <source>
        <dbReference type="ARBA" id="ARBA00004167"/>
    </source>
</evidence>
<dbReference type="GO" id="GO:0046475">
    <property type="term" value="P:glycerophospholipid catabolic process"/>
    <property type="evidence" value="ECO:0000318"/>
    <property type="project" value="GO_Central"/>
</dbReference>
<dbReference type="GO" id="GO:0006685">
    <property type="term" value="P:sphingomyelin catabolic process"/>
    <property type="evidence" value="ECO:0000318"/>
    <property type="project" value="GO_Central"/>
</dbReference>
<dbReference type="Pfam" id="PF14724">
    <property type="entry name" value="mit_SMPDase"/>
    <property type="match status" value="3"/>
</dbReference>
<evidence type="ECO:0000256" key="4">
    <source>
        <dbReference type="ARBA" id="ARBA00023136"/>
    </source>
</evidence>
<evidence type="ECO:0000256" key="2">
    <source>
        <dbReference type="ARBA" id="ARBA00022692"/>
    </source>
</evidence>
<sequence length="737" mass="82627">MESFSKRVQASLQKPLNQKCEEISRLIDDSSIKELHNFFPDLLGSVFGYDGKPDWGLRTILPNHREFEVLRLFLSPHGPLFRLLDKLQVDGHLKYEFYVRLLPAFDSNWLNGAECPYMVILEDYLNYFLPAKGPLVTSLFSSSSSTNLPRTNAWQTSNPYLQQSPMTNTQFAGLLKTSSTQITPPGKAHTGYGHTSRETTQSEKFLQILTEFWLNQNTLDGVTSNVLSHGQQYFLPGIDLVRVVRMLIKQVHCFVYSSGIYPLTQLITSQDDEFKRSLIPQMLQKKLYCFLRHCFAHWPLDPSFRVVIEAWLSYIQPWRYANQVGPTRGDQQGGEPFSPEWTVFVHENLLFYTSLLREFVLRALKLDLFSVKDAFVLLRGTKVLSQSSLLDVIESDEKLLLIPSGGGRGTLRGSSSSIGVSLVSSLRAHIAELEGPSYSYTPVLQQPGLIKIGELRHLVQSVLTEVLRQQSGGYGNGQTPTNQGGVGGWMKHIFSGDFLNDGAVARSEQDKLVSHLRQASDNLAAIISMGGDVTDAEDVTIPWSHATPPSGRPLSRVPMTPNMPECKETDWGLVLTERGKYQVIMGMRRPEVFYAGDPELQPIRSYENAALVRALYALSARLNTKLGDTLQNVYNHPGLLGNLACTVSPAVKTSPTRSALGASPITSPRRGHRPRLSLRYLASYRTMFYLFLLYIVCWLLNIGSLGTFLVFVFVLLGSVIAHVGPAYERRQTQRKSL</sequence>
<dbReference type="HOGENOM" id="CLU_012098_0_0_1"/>
<keyword evidence="7" id="KW-1185">Reference proteome</keyword>
<dbReference type="GO" id="GO:0046513">
    <property type="term" value="P:ceramide biosynthetic process"/>
    <property type="evidence" value="ECO:0000318"/>
    <property type="project" value="GO_Central"/>
</dbReference>
<gene>
    <name evidence="6" type="ORF">NEMVEDRAFT_v1g243970</name>
</gene>
<dbReference type="InterPro" id="IPR024129">
    <property type="entry name" value="Sphingomy_SMPD4"/>
</dbReference>
<feature type="transmembrane region" description="Helical" evidence="5">
    <location>
        <begin position="682"/>
        <end position="702"/>
    </location>
</feature>
<dbReference type="EMBL" id="DS469609">
    <property type="protein sequence ID" value="EDO39314.1"/>
    <property type="molecule type" value="Genomic_DNA"/>
</dbReference>
<evidence type="ECO:0000256" key="3">
    <source>
        <dbReference type="ARBA" id="ARBA00022989"/>
    </source>
</evidence>
<accession>A7SAI1</accession>
<reference evidence="6 7" key="1">
    <citation type="journal article" date="2007" name="Science">
        <title>Sea anemone genome reveals ancestral eumetazoan gene repertoire and genomic organization.</title>
        <authorList>
            <person name="Putnam N.H."/>
            <person name="Srivastava M."/>
            <person name="Hellsten U."/>
            <person name="Dirks B."/>
            <person name="Chapman J."/>
            <person name="Salamov A."/>
            <person name="Terry A."/>
            <person name="Shapiro H."/>
            <person name="Lindquist E."/>
            <person name="Kapitonov V.V."/>
            <person name="Jurka J."/>
            <person name="Genikhovich G."/>
            <person name="Grigoriev I.V."/>
            <person name="Lucas S.M."/>
            <person name="Steele R.E."/>
            <person name="Finnerty J.R."/>
            <person name="Technau U."/>
            <person name="Martindale M.Q."/>
            <person name="Rokhsar D.S."/>
        </authorList>
    </citation>
    <scope>NUCLEOTIDE SEQUENCE [LARGE SCALE GENOMIC DNA]</scope>
    <source>
        <strain evidence="7">CH2 X CH6</strain>
    </source>
</reference>
<dbReference type="InParanoid" id="A7SAI1"/>
<dbReference type="PhylomeDB" id="A7SAI1"/>
<keyword evidence="3 5" id="KW-1133">Transmembrane helix</keyword>
<dbReference type="PANTHER" id="PTHR12988">
    <property type="entry name" value="SPHINGOMYELIN PHOSPHODIESTERASE 4"/>
    <property type="match status" value="1"/>
</dbReference>
<dbReference type="AlphaFoldDB" id="A7SAI1"/>
<keyword evidence="4 5" id="KW-0472">Membrane</keyword>
<name>A7SAI1_NEMVE</name>
<dbReference type="GO" id="GO:0016020">
    <property type="term" value="C:membrane"/>
    <property type="evidence" value="ECO:0007669"/>
    <property type="project" value="UniProtKB-SubCell"/>
</dbReference>
<keyword evidence="2 5" id="KW-0812">Transmembrane</keyword>
<dbReference type="PANTHER" id="PTHR12988:SF6">
    <property type="entry name" value="SPHINGOMYELIN PHOSPHODIESTERASE 4"/>
    <property type="match status" value="1"/>
</dbReference>
<dbReference type="Proteomes" id="UP000001593">
    <property type="component" value="Unassembled WGS sequence"/>
</dbReference>
<dbReference type="STRING" id="45351.A7SAI1"/>
<evidence type="ECO:0000313" key="6">
    <source>
        <dbReference type="EMBL" id="EDO39314.1"/>
    </source>
</evidence>
<dbReference type="OMA" id="EERGKIH"/>
<proteinExistence type="predicted"/>
<evidence type="ECO:0000313" key="7">
    <source>
        <dbReference type="Proteomes" id="UP000001593"/>
    </source>
</evidence>